<feature type="compositionally biased region" description="Polar residues" evidence="2">
    <location>
        <begin position="897"/>
        <end position="913"/>
    </location>
</feature>
<gene>
    <name evidence="3" type="ORF">MELIAE_LOCUS1966</name>
</gene>
<accession>A0A9P0AU23</accession>
<organism evidence="3 4">
    <name type="scientific">Brassicogethes aeneus</name>
    <name type="common">Rape pollen beetle</name>
    <name type="synonym">Meligethes aeneus</name>
    <dbReference type="NCBI Taxonomy" id="1431903"/>
    <lineage>
        <taxon>Eukaryota</taxon>
        <taxon>Metazoa</taxon>
        <taxon>Ecdysozoa</taxon>
        <taxon>Arthropoda</taxon>
        <taxon>Hexapoda</taxon>
        <taxon>Insecta</taxon>
        <taxon>Pterygota</taxon>
        <taxon>Neoptera</taxon>
        <taxon>Endopterygota</taxon>
        <taxon>Coleoptera</taxon>
        <taxon>Polyphaga</taxon>
        <taxon>Cucujiformia</taxon>
        <taxon>Nitidulidae</taxon>
        <taxon>Meligethinae</taxon>
        <taxon>Brassicogethes</taxon>
    </lineage>
</organism>
<feature type="region of interest" description="Disordered" evidence="2">
    <location>
        <begin position="674"/>
        <end position="704"/>
    </location>
</feature>
<protein>
    <submittedName>
        <fullName evidence="3">Uncharacterized protein</fullName>
    </submittedName>
</protein>
<evidence type="ECO:0000256" key="2">
    <source>
        <dbReference type="SAM" id="MobiDB-lite"/>
    </source>
</evidence>
<feature type="region of interest" description="Disordered" evidence="2">
    <location>
        <begin position="888"/>
        <end position="920"/>
    </location>
</feature>
<keyword evidence="1" id="KW-0175">Coiled coil</keyword>
<feature type="compositionally biased region" description="Polar residues" evidence="2">
    <location>
        <begin position="689"/>
        <end position="699"/>
    </location>
</feature>
<evidence type="ECO:0000313" key="4">
    <source>
        <dbReference type="Proteomes" id="UP001154078"/>
    </source>
</evidence>
<feature type="coiled-coil region" evidence="1">
    <location>
        <begin position="106"/>
        <end position="140"/>
    </location>
</feature>
<feature type="coiled-coil region" evidence="1">
    <location>
        <begin position="283"/>
        <end position="310"/>
    </location>
</feature>
<dbReference type="Proteomes" id="UP001154078">
    <property type="component" value="Chromosome 1"/>
</dbReference>
<name>A0A9P0AU23_BRAAE</name>
<dbReference type="EMBL" id="OV121132">
    <property type="protein sequence ID" value="CAH0548142.1"/>
    <property type="molecule type" value="Genomic_DNA"/>
</dbReference>
<dbReference type="OrthoDB" id="6368736at2759"/>
<feature type="compositionally biased region" description="Polar residues" evidence="2">
    <location>
        <begin position="1008"/>
        <end position="1021"/>
    </location>
</feature>
<feature type="region of interest" description="Disordered" evidence="2">
    <location>
        <begin position="1000"/>
        <end position="1043"/>
    </location>
</feature>
<feature type="region of interest" description="Disordered" evidence="2">
    <location>
        <begin position="813"/>
        <end position="869"/>
    </location>
</feature>
<feature type="region of interest" description="Disordered" evidence="2">
    <location>
        <begin position="753"/>
        <end position="773"/>
    </location>
</feature>
<keyword evidence="4" id="KW-1185">Reference proteome</keyword>
<feature type="compositionally biased region" description="Basic and acidic residues" evidence="2">
    <location>
        <begin position="1022"/>
        <end position="1034"/>
    </location>
</feature>
<feature type="region of interest" description="Disordered" evidence="2">
    <location>
        <begin position="409"/>
        <end position="431"/>
    </location>
</feature>
<proteinExistence type="predicted"/>
<feature type="coiled-coil region" evidence="1">
    <location>
        <begin position="199"/>
        <end position="258"/>
    </location>
</feature>
<reference evidence="3" key="1">
    <citation type="submission" date="2021-12" db="EMBL/GenBank/DDBJ databases">
        <authorList>
            <person name="King R."/>
        </authorList>
    </citation>
    <scope>NUCLEOTIDE SEQUENCE</scope>
</reference>
<evidence type="ECO:0000256" key="1">
    <source>
        <dbReference type="SAM" id="Coils"/>
    </source>
</evidence>
<evidence type="ECO:0000313" key="3">
    <source>
        <dbReference type="EMBL" id="CAH0548142.1"/>
    </source>
</evidence>
<sequence>MSSKVSFSVTKEKIIRTDELLQMFATVSNELEELKPLYKVCKSKNKNLTNDNDLLKIENERLKFNYTTLKADTAKLTEQRDSLQIEWNSLEKKYSQHIVNNQTQIQDLKNEQQMNLELKLAELKEKCSTYKNQLTAQKRQVNSLTVENERLRLLDTHKNPKKDPPKIIIQQDILINKDNKIVQSLDPIAQDIDNNGKIIKDLKAKENELQKKIYKLTLDNEKLKTEMESLKLEANLVQAELKQQINQIESDLKDQKNQFQSKIIKLKKVNSPKKPKITECTQCGELKNQLNCLELEVQMLVDENNNLKSQNNKMDPQTKMMVTETLSQEVKNSAVQTEFLVHDLDCLYKMLFDMNVPEKLSPLKESYFENLPNDIEELTNLETLNSDHDNESSMSVIQKEIITEIHDENTTEIEHETTQQNTDKTSEKRKLWRDQKQKRSLLLRKKRRLLSHFNNYNEFRIKNVHLRGQNNRKRRMRASCAHQPRDIVLDAMLALKKSNMSFTISSENCRCDPSMHCVQKSARFKRERDCRIVKSECCLKECQTDRTPFMLIDKTKDGEQLLGFFNVKNERQMLPLEENKKIHYLTDILQKANSIEKAEKESLDVDSEELQKLIDLASENVKLREYNYEKRQEMKELFEKQLSSIFEISNKNNATGIKNLSRIASPVRKIGKKVTSTPNKLTTEKRSTQENNLISSSPPNEKEAIKERLSFPQNNKESSPSADCEGSISPLNIFSKYSALPLLSPLNERESILKKGSPTKMRPSKKLSFSETTPPIIPLATNTIEQDLDVEDVRPLKIKPVRLSRNSAVFSSNESLDDVGNTEEVKKGAARSTLKKKSSRSSLLERLRGKRKCTSVGDSIPKKRGRPRSTLVNKEILEINSDSNTIETINNKEDNCDSNFKNVQNTSETSPNQRKPRRSARMVSSYLKMIDNDETPEVVHKVPEVVQKELPVAQNIFSKPTPSVLKKESVDKVGEIMSMMKNTKTSTTPMLTEELPLNNNVDKVDTPLSPNQQPSANSSIKNNDDSRDSLRSPEPEVMTSCEDPKIIPLEKPPKMTLCKVDLLFKKLINFSKEKKVVEEVVSQFISEEPEYIAQLVLEIASRDIYDKPSNTHNNYAPPLTETQMVLFGFMVRLDKTLCESVQEHFLKKTEIVMFSKVADVQQANPLSRMYIAICKARKDMDRIRKFCCECFYFMEDLAVPVFFNVLTSWTQVLPKHEASNDCPMAKVLVQLVQLKVCNTPGFNLCPLRDLLHYFYGYPKERQDCNAVFKDIFNSYIGNPSRNTDLSIILFCKHQSDQWVLDKLDKHFKPLVHKIPSENYKATVLVLIGKICKNFRKKGLLNETVMWLESLKSESTTGVLLQAINYCLRYIDLRKKLA</sequence>